<dbReference type="EMBL" id="CP117523">
    <property type="protein sequence ID" value="WWD84423.1"/>
    <property type="molecule type" value="Genomic_DNA"/>
</dbReference>
<protein>
    <submittedName>
        <fullName evidence="1">Uncharacterized protein</fullName>
    </submittedName>
</protein>
<dbReference type="RefSeq" id="WP_018589685.1">
    <property type="nucleotide sequence ID" value="NZ_CP117523.1"/>
</dbReference>
<sequence>MKKFTLTLMIISSILMVGFNSEYKEVNNNKPNEKLEKIIMNNDNITDDNNDRYIYFHEDLNDDKKDEIIVFLWGDNYSGTGGGTLMIFNNKYDLISRSTVVNMPIIISKNKTNGYKDIMVKVEGGGIYKGFYSLLKYENKKYPLNASMQEKVNLDKNNIKRIINMNITPESGFKLN</sequence>
<evidence type="ECO:0000313" key="1">
    <source>
        <dbReference type="EMBL" id="WWD84423.1"/>
    </source>
</evidence>
<keyword evidence="2" id="KW-1185">Reference proteome</keyword>
<accession>A0ABZ2EXJ6</accession>
<organism evidence="1 2">
    <name type="scientific">Terrisporobacter glycolicus ATCC 14880 = DSM 1288</name>
    <dbReference type="NCBI Taxonomy" id="1121315"/>
    <lineage>
        <taxon>Bacteria</taxon>
        <taxon>Bacillati</taxon>
        <taxon>Bacillota</taxon>
        <taxon>Clostridia</taxon>
        <taxon>Peptostreptococcales</taxon>
        <taxon>Peptostreptococcaceae</taxon>
        <taxon>Terrisporobacter</taxon>
    </lineage>
</organism>
<gene>
    <name evidence="1" type="ORF">TEGL_28550</name>
</gene>
<evidence type="ECO:0000313" key="2">
    <source>
        <dbReference type="Proteomes" id="UP001348492"/>
    </source>
</evidence>
<dbReference type="Proteomes" id="UP001348492">
    <property type="component" value="Chromosome"/>
</dbReference>
<reference evidence="1 2" key="1">
    <citation type="journal article" date="2023" name="PLoS ONE">
        <title>Genome-based metabolic and phylogenomic analysis of three Terrisporobacter species.</title>
        <authorList>
            <person name="Boer T."/>
            <person name="Bengelsdorf F.R."/>
            <person name="Bomeke M."/>
            <person name="Daniel R."/>
            <person name="Poehlein A."/>
        </authorList>
    </citation>
    <scope>NUCLEOTIDE SEQUENCE [LARGE SCALE GENOMIC DNA]</scope>
    <source>
        <strain evidence="1 2">DSM 1288</strain>
    </source>
</reference>
<proteinExistence type="predicted"/>
<name>A0ABZ2EXJ6_9FIRM</name>